<dbReference type="EMBL" id="BDGG01000053">
    <property type="protein sequence ID" value="GAV09910.1"/>
    <property type="molecule type" value="Genomic_DNA"/>
</dbReference>
<proteinExistence type="predicted"/>
<feature type="non-terminal residue" evidence="1">
    <location>
        <position position="1"/>
    </location>
</feature>
<sequence length="73" mass="8220">FDFIPVNIQADIAITVSQSQSPVQYIRTVTHMHTRQLSLSSFDKDNIRFTPSLVCLKPDGNLIGQAVQEPTKY</sequence>
<gene>
    <name evidence="1" type="primary">RvY_19378-1</name>
    <name evidence="1" type="synonym">RvY_19378.1</name>
    <name evidence="2" type="synonym">RvY_19398-1</name>
    <name evidence="2" type="synonym">RvY_19398.1</name>
    <name evidence="1" type="ORF">RvY_19378</name>
    <name evidence="2" type="ORF">RvY_19398</name>
</gene>
<evidence type="ECO:0000313" key="2">
    <source>
        <dbReference type="EMBL" id="GAV09928.1"/>
    </source>
</evidence>
<comment type="caution">
    <text evidence="1">The sequence shown here is derived from an EMBL/GenBank/DDBJ whole genome shotgun (WGS) entry which is preliminary data.</text>
</comment>
<accession>A0A1D1W989</accession>
<evidence type="ECO:0000313" key="3">
    <source>
        <dbReference type="Proteomes" id="UP000186922"/>
    </source>
</evidence>
<dbReference type="Proteomes" id="UP000186922">
    <property type="component" value="Unassembled WGS sequence"/>
</dbReference>
<organism evidence="1 3">
    <name type="scientific">Ramazzottius varieornatus</name>
    <name type="common">Water bear</name>
    <name type="synonym">Tardigrade</name>
    <dbReference type="NCBI Taxonomy" id="947166"/>
    <lineage>
        <taxon>Eukaryota</taxon>
        <taxon>Metazoa</taxon>
        <taxon>Ecdysozoa</taxon>
        <taxon>Tardigrada</taxon>
        <taxon>Eutardigrada</taxon>
        <taxon>Parachela</taxon>
        <taxon>Hypsibioidea</taxon>
        <taxon>Ramazzottiidae</taxon>
        <taxon>Ramazzottius</taxon>
    </lineage>
</organism>
<dbReference type="EMBL" id="BDGG01000061">
    <property type="protein sequence ID" value="GAV09928.1"/>
    <property type="molecule type" value="Genomic_DNA"/>
</dbReference>
<protein>
    <submittedName>
        <fullName evidence="1">Uncharacterized protein</fullName>
    </submittedName>
</protein>
<keyword evidence="3" id="KW-1185">Reference proteome</keyword>
<dbReference type="AlphaFoldDB" id="A0A1D1W989"/>
<reference evidence="1 3" key="1">
    <citation type="journal article" date="2016" name="Nat. Commun.">
        <title>Extremotolerant tardigrade genome and improved radiotolerance of human cultured cells by tardigrade-unique protein.</title>
        <authorList>
            <person name="Hashimoto T."/>
            <person name="Horikawa D.D."/>
            <person name="Saito Y."/>
            <person name="Kuwahara H."/>
            <person name="Kozuka-Hata H."/>
            <person name="Shin-I T."/>
            <person name="Minakuchi Y."/>
            <person name="Ohishi K."/>
            <person name="Motoyama A."/>
            <person name="Aizu T."/>
            <person name="Enomoto A."/>
            <person name="Kondo K."/>
            <person name="Tanaka S."/>
            <person name="Hara Y."/>
            <person name="Koshikawa S."/>
            <person name="Sagara H."/>
            <person name="Miura T."/>
            <person name="Yokobori S."/>
            <person name="Miyagawa K."/>
            <person name="Suzuki Y."/>
            <person name="Kubo T."/>
            <person name="Oyama M."/>
            <person name="Kohara Y."/>
            <person name="Fujiyama A."/>
            <person name="Arakawa K."/>
            <person name="Katayama T."/>
            <person name="Toyoda A."/>
            <person name="Kunieda T."/>
        </authorList>
    </citation>
    <scope>NUCLEOTIDE SEQUENCE [LARGE SCALE GENOMIC DNA]</scope>
    <source>
        <strain evidence="1 3">YOKOZUNA-1</strain>
    </source>
</reference>
<name>A0A1D1W989_RAMVA</name>
<evidence type="ECO:0000313" key="1">
    <source>
        <dbReference type="EMBL" id="GAV09910.1"/>
    </source>
</evidence>